<proteinExistence type="inferred from homology"/>
<reference evidence="5" key="2">
    <citation type="submission" date="2020-04" db="EMBL/GenBank/DDBJ databases">
        <authorList>
            <consortium name="NCBI Genome Project"/>
        </authorList>
    </citation>
    <scope>NUCLEOTIDE SEQUENCE</scope>
    <source>
        <strain evidence="5">CBS 304.34</strain>
    </source>
</reference>
<reference evidence="3 5" key="1">
    <citation type="journal article" date="2020" name="Stud. Mycol.">
        <title>101 Dothideomycetes genomes: a test case for predicting lifestyles and emergence of pathogens.</title>
        <authorList>
            <person name="Haridas S."/>
            <person name="Albert R."/>
            <person name="Binder M."/>
            <person name="Bloem J."/>
            <person name="Labutti K."/>
            <person name="Salamov A."/>
            <person name="Andreopoulos B."/>
            <person name="Baker S."/>
            <person name="Barry K."/>
            <person name="Bills G."/>
            <person name="Bluhm B."/>
            <person name="Cannon C."/>
            <person name="Castanera R."/>
            <person name="Culley D."/>
            <person name="Daum C."/>
            <person name="Ezra D."/>
            <person name="Gonzalez J."/>
            <person name="Henrissat B."/>
            <person name="Kuo A."/>
            <person name="Liang C."/>
            <person name="Lipzen A."/>
            <person name="Lutzoni F."/>
            <person name="Magnuson J."/>
            <person name="Mondo S."/>
            <person name="Nolan M."/>
            <person name="Ohm R."/>
            <person name="Pangilinan J."/>
            <person name="Park H.-J."/>
            <person name="Ramirez L."/>
            <person name="Alfaro M."/>
            <person name="Sun H."/>
            <person name="Tritt A."/>
            <person name="Yoshinaga Y."/>
            <person name="Zwiers L.-H."/>
            <person name="Turgeon B."/>
            <person name="Goodwin S."/>
            <person name="Spatafora J."/>
            <person name="Crous P."/>
            <person name="Grigoriev I."/>
        </authorList>
    </citation>
    <scope>NUCLEOTIDE SEQUENCE</scope>
    <source>
        <strain evidence="3 5">CBS 304.34</strain>
    </source>
</reference>
<dbReference type="InterPro" id="IPR044053">
    <property type="entry name" value="AsaB-like"/>
</dbReference>
<comment type="similarity">
    <text evidence="2">Belongs to the asaB hydroxylase/desaturase family.</text>
</comment>
<evidence type="ECO:0000256" key="2">
    <source>
        <dbReference type="ARBA" id="ARBA00023604"/>
    </source>
</evidence>
<sequence>MSCLGVHVYFNCGSRIGPLVLGFRRSSTLASFHYLLPLEEYKTVKRFHINVPRGGIPGGTHTNEVSGEYHNIPVHDIRGHEDEFSLDQHGFQVARDRNRDTEAALNALPAESFNDSNLVREKYGPAMEALIRNTLGAETVRIVLVALYQPLIMARRC</sequence>
<evidence type="ECO:0000313" key="5">
    <source>
        <dbReference type="RefSeq" id="XP_033576058.1"/>
    </source>
</evidence>
<keyword evidence="1" id="KW-0560">Oxidoreductase</keyword>
<organism evidence="3">
    <name type="scientific">Mytilinidion resinicola</name>
    <dbReference type="NCBI Taxonomy" id="574789"/>
    <lineage>
        <taxon>Eukaryota</taxon>
        <taxon>Fungi</taxon>
        <taxon>Dikarya</taxon>
        <taxon>Ascomycota</taxon>
        <taxon>Pezizomycotina</taxon>
        <taxon>Dothideomycetes</taxon>
        <taxon>Pleosporomycetidae</taxon>
        <taxon>Mytilinidiales</taxon>
        <taxon>Mytilinidiaceae</taxon>
        <taxon>Mytilinidion</taxon>
    </lineage>
</organism>
<evidence type="ECO:0000313" key="4">
    <source>
        <dbReference type="Proteomes" id="UP000504636"/>
    </source>
</evidence>
<dbReference type="PANTHER" id="PTHR34598">
    <property type="entry name" value="BLL6449 PROTEIN"/>
    <property type="match status" value="1"/>
</dbReference>
<dbReference type="OrthoDB" id="412788at2759"/>
<evidence type="ECO:0000313" key="3">
    <source>
        <dbReference type="EMBL" id="KAF2809094.1"/>
    </source>
</evidence>
<protein>
    <submittedName>
        <fullName evidence="3 5">Uncharacterized protein</fullName>
    </submittedName>
</protein>
<dbReference type="EMBL" id="MU003702">
    <property type="protein sequence ID" value="KAF2809094.1"/>
    <property type="molecule type" value="Genomic_DNA"/>
</dbReference>
<name>A0A6A6YM83_9PEZI</name>
<dbReference type="PANTHER" id="PTHR34598:SF3">
    <property type="entry name" value="OXIDOREDUCTASE AN1597"/>
    <property type="match status" value="1"/>
</dbReference>
<dbReference type="Proteomes" id="UP000504636">
    <property type="component" value="Unplaced"/>
</dbReference>
<dbReference type="RefSeq" id="XP_033576058.1">
    <property type="nucleotide sequence ID" value="XM_033725639.1"/>
</dbReference>
<dbReference type="GO" id="GO:0016491">
    <property type="term" value="F:oxidoreductase activity"/>
    <property type="evidence" value="ECO:0007669"/>
    <property type="project" value="UniProtKB-KW"/>
</dbReference>
<evidence type="ECO:0000256" key="1">
    <source>
        <dbReference type="ARBA" id="ARBA00023002"/>
    </source>
</evidence>
<accession>A0A6A6YM83</accession>
<reference evidence="5" key="3">
    <citation type="submission" date="2025-04" db="UniProtKB">
        <authorList>
            <consortium name="RefSeq"/>
        </authorList>
    </citation>
    <scope>IDENTIFICATION</scope>
    <source>
        <strain evidence="5">CBS 304.34</strain>
    </source>
</reference>
<keyword evidence="4" id="KW-1185">Reference proteome</keyword>
<dbReference type="GeneID" id="54466532"/>
<dbReference type="AlphaFoldDB" id="A0A6A6YM83"/>
<gene>
    <name evidence="3 5" type="ORF">BDZ99DRAFT_521557</name>
</gene>